<reference evidence="9" key="1">
    <citation type="submission" date="2019-07" db="EMBL/GenBank/DDBJ databases">
        <title>Annotation for the trematode Paragonimus miyazaki's.</title>
        <authorList>
            <person name="Choi Y.-J."/>
        </authorList>
    </citation>
    <scope>NUCLEOTIDE SEQUENCE</scope>
    <source>
        <strain evidence="9">Japan</strain>
    </source>
</reference>
<dbReference type="GO" id="GO:0005634">
    <property type="term" value="C:nucleus"/>
    <property type="evidence" value="ECO:0007669"/>
    <property type="project" value="TreeGrafter"/>
</dbReference>
<dbReference type="GO" id="GO:0003677">
    <property type="term" value="F:DNA binding"/>
    <property type="evidence" value="ECO:0007669"/>
    <property type="project" value="TreeGrafter"/>
</dbReference>
<dbReference type="PIRSF" id="PIRSF000988">
    <property type="entry name" value="DNase_I_euk"/>
    <property type="match status" value="1"/>
</dbReference>
<dbReference type="SMART" id="SM00476">
    <property type="entry name" value="DNaseIc"/>
    <property type="match status" value="1"/>
</dbReference>
<evidence type="ECO:0000256" key="1">
    <source>
        <dbReference type="ARBA" id="ARBA00007359"/>
    </source>
</evidence>
<evidence type="ECO:0000256" key="5">
    <source>
        <dbReference type="PIRSR" id="PIRSR000988-1"/>
    </source>
</evidence>
<dbReference type="AlphaFoldDB" id="A0A8S9Z0L8"/>
<dbReference type="GO" id="GO:0004530">
    <property type="term" value="F:deoxyribonuclease I activity"/>
    <property type="evidence" value="ECO:0007669"/>
    <property type="project" value="TreeGrafter"/>
</dbReference>
<dbReference type="InterPro" id="IPR036691">
    <property type="entry name" value="Endo/exonu/phosph_ase_sf"/>
</dbReference>
<dbReference type="GO" id="GO:0006308">
    <property type="term" value="P:DNA catabolic process"/>
    <property type="evidence" value="ECO:0007669"/>
    <property type="project" value="InterPro"/>
</dbReference>
<dbReference type="SUPFAM" id="SSF56219">
    <property type="entry name" value="DNase I-like"/>
    <property type="match status" value="1"/>
</dbReference>
<comment type="similarity">
    <text evidence="1 4">Belongs to the DNase I family.</text>
</comment>
<evidence type="ECO:0000313" key="10">
    <source>
        <dbReference type="Proteomes" id="UP000822476"/>
    </source>
</evidence>
<evidence type="ECO:0000256" key="3">
    <source>
        <dbReference type="ARBA" id="ARBA00022801"/>
    </source>
</evidence>
<dbReference type="OrthoDB" id="10061407at2759"/>
<dbReference type="PANTHER" id="PTHR11371:SF31">
    <property type="entry name" value="EXTRACELLULAR NUCLEASE"/>
    <property type="match status" value="1"/>
</dbReference>
<feature type="chain" id="PRO_5035850036" description="Deoxyribonuclease" evidence="7">
    <location>
        <begin position="17"/>
        <end position="274"/>
    </location>
</feature>
<protein>
    <recommendedName>
        <fullName evidence="4">Deoxyribonuclease</fullName>
    </recommendedName>
</protein>
<proteinExistence type="inferred from homology"/>
<evidence type="ECO:0000313" key="9">
    <source>
        <dbReference type="EMBL" id="KAF7258883.1"/>
    </source>
</evidence>
<name>A0A8S9Z0L8_9TREM</name>
<dbReference type="PANTHER" id="PTHR11371">
    <property type="entry name" value="DEOXYRIBONUCLEASE"/>
    <property type="match status" value="1"/>
</dbReference>
<evidence type="ECO:0000259" key="8">
    <source>
        <dbReference type="Pfam" id="PF03372"/>
    </source>
</evidence>
<dbReference type="PRINTS" id="PR00130">
    <property type="entry name" value="DNASEI"/>
</dbReference>
<dbReference type="InterPro" id="IPR005135">
    <property type="entry name" value="Endo/exonuclease/phosphatase"/>
</dbReference>
<sequence>MHCFVYALLIVSLVQTECSLRLGSFNVQILGVKKISKPTVFQTLLKILLRYDLIVIQEVRDLRGFAFQKLLAELNKQTDGAYGGILSKRLGRTSSKEQYAVFYKPTKLTINDMGIFADPSDRYERPPMHFIVKPKSKVIPVFGMVTVHLDPDDVIQEMKTLYRTVENYRRCKRLQNVLIVGDMNLDCSYAPARERSTLSFHTNPSYFWLISDRHDTTVSKNVCAYDRMIAYGSRLLKAIGNKKAEVYRFDEDLHLTNKQAKLISDHYPIEVTFE</sequence>
<evidence type="ECO:0000256" key="2">
    <source>
        <dbReference type="ARBA" id="ARBA00022722"/>
    </source>
</evidence>
<dbReference type="EMBL" id="JTDE01001483">
    <property type="protein sequence ID" value="KAF7258883.1"/>
    <property type="molecule type" value="Genomic_DNA"/>
</dbReference>
<organism evidence="9 10">
    <name type="scientific">Paragonimus skrjabini miyazakii</name>
    <dbReference type="NCBI Taxonomy" id="59628"/>
    <lineage>
        <taxon>Eukaryota</taxon>
        <taxon>Metazoa</taxon>
        <taxon>Spiralia</taxon>
        <taxon>Lophotrochozoa</taxon>
        <taxon>Platyhelminthes</taxon>
        <taxon>Trematoda</taxon>
        <taxon>Digenea</taxon>
        <taxon>Plagiorchiida</taxon>
        <taxon>Troglotremata</taxon>
        <taxon>Troglotrematidae</taxon>
        <taxon>Paragonimus</taxon>
    </lineage>
</organism>
<feature type="disulfide bond" description="Essential for enzymatic activity" evidence="6">
    <location>
        <begin position="187"/>
        <end position="223"/>
    </location>
</feature>
<keyword evidence="2 4" id="KW-0540">Nuclease</keyword>
<dbReference type="Proteomes" id="UP000822476">
    <property type="component" value="Unassembled WGS sequence"/>
</dbReference>
<dbReference type="Gene3D" id="3.60.10.10">
    <property type="entry name" value="Endonuclease/exonuclease/phosphatase"/>
    <property type="match status" value="1"/>
</dbReference>
<dbReference type="Pfam" id="PF03372">
    <property type="entry name" value="Exo_endo_phos"/>
    <property type="match status" value="1"/>
</dbReference>
<accession>A0A8S9Z0L8</accession>
<gene>
    <name evidence="9" type="ORF">EG68_03752</name>
</gene>
<evidence type="ECO:0000256" key="6">
    <source>
        <dbReference type="PIRSR" id="PIRSR000988-2"/>
    </source>
</evidence>
<keyword evidence="10" id="KW-1185">Reference proteome</keyword>
<feature type="signal peptide" evidence="7">
    <location>
        <begin position="1"/>
        <end position="16"/>
    </location>
</feature>
<feature type="domain" description="Endonuclease/exonuclease/phosphatase" evidence="8">
    <location>
        <begin position="24"/>
        <end position="236"/>
    </location>
</feature>
<dbReference type="InterPro" id="IPR016202">
    <property type="entry name" value="DNase_I"/>
</dbReference>
<feature type="active site" evidence="5">
    <location>
        <position position="97"/>
    </location>
</feature>
<feature type="active site" evidence="5">
    <location>
        <position position="148"/>
    </location>
</feature>
<keyword evidence="3 4" id="KW-0378">Hydrolase</keyword>
<keyword evidence="7" id="KW-0732">Signal</keyword>
<evidence type="ECO:0000256" key="4">
    <source>
        <dbReference type="PIRNR" id="PIRNR000988"/>
    </source>
</evidence>
<evidence type="ECO:0000256" key="7">
    <source>
        <dbReference type="SAM" id="SignalP"/>
    </source>
</evidence>
<comment type="caution">
    <text evidence="9">The sequence shown here is derived from an EMBL/GenBank/DDBJ whole genome shotgun (WGS) entry which is preliminary data.</text>
</comment>
<keyword evidence="4" id="KW-0255">Endonuclease</keyword>
<keyword evidence="6" id="KW-1015">Disulfide bond</keyword>